<organism evidence="2 3">
    <name type="scientific">Nocardioides ginsengisegetis</name>
    <dbReference type="NCBI Taxonomy" id="661491"/>
    <lineage>
        <taxon>Bacteria</taxon>
        <taxon>Bacillati</taxon>
        <taxon>Actinomycetota</taxon>
        <taxon>Actinomycetes</taxon>
        <taxon>Propionibacteriales</taxon>
        <taxon>Nocardioidaceae</taxon>
        <taxon>Nocardioides</taxon>
    </lineage>
</organism>
<accession>A0A7W3IYL8</accession>
<comment type="caution">
    <text evidence="2">The sequence shown here is derived from an EMBL/GenBank/DDBJ whole genome shotgun (WGS) entry which is preliminary data.</text>
</comment>
<keyword evidence="3" id="KW-1185">Reference proteome</keyword>
<feature type="compositionally biased region" description="Basic and acidic residues" evidence="1">
    <location>
        <begin position="35"/>
        <end position="46"/>
    </location>
</feature>
<name>A0A7W3IYL8_9ACTN</name>
<gene>
    <name evidence="2" type="ORF">FB382_001302</name>
</gene>
<dbReference type="EMBL" id="JACGXA010000001">
    <property type="protein sequence ID" value="MBA8803011.1"/>
    <property type="molecule type" value="Genomic_DNA"/>
</dbReference>
<reference evidence="2 3" key="1">
    <citation type="submission" date="2020-07" db="EMBL/GenBank/DDBJ databases">
        <title>Sequencing the genomes of 1000 actinobacteria strains.</title>
        <authorList>
            <person name="Klenk H.-P."/>
        </authorList>
    </citation>
    <scope>NUCLEOTIDE SEQUENCE [LARGE SCALE GENOMIC DNA]</scope>
    <source>
        <strain evidence="2 3">DSM 21349</strain>
    </source>
</reference>
<evidence type="ECO:0000313" key="3">
    <source>
        <dbReference type="Proteomes" id="UP000580910"/>
    </source>
</evidence>
<evidence type="ECO:0000313" key="2">
    <source>
        <dbReference type="EMBL" id="MBA8803011.1"/>
    </source>
</evidence>
<dbReference type="AlphaFoldDB" id="A0A7W3IYL8"/>
<dbReference type="Proteomes" id="UP000580910">
    <property type="component" value="Unassembled WGS sequence"/>
</dbReference>
<feature type="region of interest" description="Disordered" evidence="1">
    <location>
        <begin position="1"/>
        <end position="89"/>
    </location>
</feature>
<protein>
    <submittedName>
        <fullName evidence="2">Uncharacterized protein</fullName>
    </submittedName>
</protein>
<feature type="compositionally biased region" description="Polar residues" evidence="1">
    <location>
        <begin position="61"/>
        <end position="71"/>
    </location>
</feature>
<sequence length="238" mass="25156">MMKASSCSMLTKTSKSLTRHPDRAFVDGTGASTHAAEREPPGHRELPLMARKLPMSGRPLRSSSPAANSAIGQGRRPLGPALGAKRGRTLPSTGCTSGMAGACVPGTDFMSATCAKPLVGPASEQMMSPTRLRFSSQTLRSVHPTRTDECGCLGAMSTRASLHIRTDGGYPLVPRSVRSCRRAGAGSLQQAECVLCLCRYRGDCPRPSMFARCSALVRVRMRAAGSSVAFDPLGVFSK</sequence>
<proteinExistence type="predicted"/>
<feature type="compositionally biased region" description="Polar residues" evidence="1">
    <location>
        <begin position="1"/>
        <end position="16"/>
    </location>
</feature>
<evidence type="ECO:0000256" key="1">
    <source>
        <dbReference type="SAM" id="MobiDB-lite"/>
    </source>
</evidence>